<dbReference type="Proteomes" id="UP000593571">
    <property type="component" value="Unassembled WGS sequence"/>
</dbReference>
<evidence type="ECO:0000313" key="2">
    <source>
        <dbReference type="EMBL" id="KAF6447618.1"/>
    </source>
</evidence>
<reference evidence="2 3" key="1">
    <citation type="journal article" date="2020" name="Nature">
        <title>Six reference-quality genomes reveal evolution of bat adaptations.</title>
        <authorList>
            <person name="Jebb D."/>
            <person name="Huang Z."/>
            <person name="Pippel M."/>
            <person name="Hughes G.M."/>
            <person name="Lavrichenko K."/>
            <person name="Devanna P."/>
            <person name="Winkler S."/>
            <person name="Jermiin L.S."/>
            <person name="Skirmuntt E.C."/>
            <person name="Katzourakis A."/>
            <person name="Burkitt-Gray L."/>
            <person name="Ray D.A."/>
            <person name="Sullivan K.A.M."/>
            <person name="Roscito J.G."/>
            <person name="Kirilenko B.M."/>
            <person name="Davalos L.M."/>
            <person name="Corthals A.P."/>
            <person name="Power M.L."/>
            <person name="Jones G."/>
            <person name="Ransome R.D."/>
            <person name="Dechmann D.K.N."/>
            <person name="Locatelli A.G."/>
            <person name="Puechmaille S.J."/>
            <person name="Fedrigo O."/>
            <person name="Jarvis E.D."/>
            <person name="Hiller M."/>
            <person name="Vernes S.C."/>
            <person name="Myers E.W."/>
            <person name="Teeling E.C."/>
        </authorList>
    </citation>
    <scope>NUCLEOTIDE SEQUENCE [LARGE SCALE GENOMIC DNA]</scope>
    <source>
        <strain evidence="2">MRouAeg1</strain>
        <tissue evidence="2">Muscle</tissue>
    </source>
</reference>
<sequence>MSLRLAGVGETSGSPRLMSTEARPRPMESAASELTSHLARALLWPVPSELCPHLPNSPCTPDGLQGTLVPWPGGTQRRRRQGLQGGGKAGRRGGKAAHPLSSACRGCPDRRPWQPGSSRDTAQLGVDDGGFHLPHGLLLALWPLPVGSACCLGGRQTQLRTEKSIDFLDEFLTLAAEATF</sequence>
<comment type="caution">
    <text evidence="2">The sequence shown here is derived from an EMBL/GenBank/DDBJ whole genome shotgun (WGS) entry which is preliminary data.</text>
</comment>
<feature type="region of interest" description="Disordered" evidence="1">
    <location>
        <begin position="64"/>
        <end position="124"/>
    </location>
</feature>
<protein>
    <submittedName>
        <fullName evidence="2">Uncharacterized protein</fullName>
    </submittedName>
</protein>
<dbReference type="AlphaFoldDB" id="A0A7J8FIT6"/>
<dbReference type="EMBL" id="JACASE010000007">
    <property type="protein sequence ID" value="KAF6447618.1"/>
    <property type="molecule type" value="Genomic_DNA"/>
</dbReference>
<feature type="region of interest" description="Disordered" evidence="1">
    <location>
        <begin position="1"/>
        <end position="23"/>
    </location>
</feature>
<proteinExistence type="predicted"/>
<keyword evidence="3" id="KW-1185">Reference proteome</keyword>
<evidence type="ECO:0000313" key="3">
    <source>
        <dbReference type="Proteomes" id="UP000593571"/>
    </source>
</evidence>
<organism evidence="2 3">
    <name type="scientific">Rousettus aegyptiacus</name>
    <name type="common">Egyptian fruit bat</name>
    <name type="synonym">Pteropus aegyptiacus</name>
    <dbReference type="NCBI Taxonomy" id="9407"/>
    <lineage>
        <taxon>Eukaryota</taxon>
        <taxon>Metazoa</taxon>
        <taxon>Chordata</taxon>
        <taxon>Craniata</taxon>
        <taxon>Vertebrata</taxon>
        <taxon>Euteleostomi</taxon>
        <taxon>Mammalia</taxon>
        <taxon>Eutheria</taxon>
        <taxon>Laurasiatheria</taxon>
        <taxon>Chiroptera</taxon>
        <taxon>Yinpterochiroptera</taxon>
        <taxon>Pteropodoidea</taxon>
        <taxon>Pteropodidae</taxon>
        <taxon>Rousettinae</taxon>
        <taxon>Rousettus</taxon>
    </lineage>
</organism>
<name>A0A7J8FIT6_ROUAE</name>
<evidence type="ECO:0000256" key="1">
    <source>
        <dbReference type="SAM" id="MobiDB-lite"/>
    </source>
</evidence>
<accession>A0A7J8FIT6</accession>
<gene>
    <name evidence="2" type="ORF">HJG63_012022</name>
</gene>